<name>A0A2T0G767_STRAP</name>
<dbReference type="Pfam" id="PF05991">
    <property type="entry name" value="NYN_YacP"/>
    <property type="match status" value="1"/>
</dbReference>
<sequence length="174" mass="20021">MKRKILLVDGYNMVAFWQETRSLFNKGELDAARTILLNKLSNYASFEQLEIICVFDAQYMSGVRQTYDEFNVTVVFTEEEETADDYIERLAAELNNPINQVSVATSDLNEQWTVFAQGALRVSARELEKRVAVTKSDLNQMSQQLQMGKPPLRPMDNPTLRDLQKMMEKKKDGL</sequence>
<organism evidence="2 3">
    <name type="scientific">Streptococcus anginosus</name>
    <dbReference type="NCBI Taxonomy" id="1328"/>
    <lineage>
        <taxon>Bacteria</taxon>
        <taxon>Bacillati</taxon>
        <taxon>Bacillota</taxon>
        <taxon>Bacilli</taxon>
        <taxon>Lactobacillales</taxon>
        <taxon>Streptococcaceae</taxon>
        <taxon>Streptococcus</taxon>
        <taxon>Streptococcus anginosus group</taxon>
    </lineage>
</organism>
<evidence type="ECO:0000313" key="3">
    <source>
        <dbReference type="Proteomes" id="UP000238573"/>
    </source>
</evidence>
<gene>
    <name evidence="2" type="ORF">C6A27_02580</name>
</gene>
<accession>A0A2T0G767</accession>
<proteinExistence type="predicted"/>
<keyword evidence="2" id="KW-0238">DNA-binding</keyword>
<feature type="region of interest" description="Disordered" evidence="1">
    <location>
        <begin position="139"/>
        <end position="158"/>
    </location>
</feature>
<dbReference type="AlphaFoldDB" id="A0A2T0G767"/>
<evidence type="ECO:0000256" key="1">
    <source>
        <dbReference type="SAM" id="MobiDB-lite"/>
    </source>
</evidence>
<dbReference type="CDD" id="cd10912">
    <property type="entry name" value="PIN_YacP-like"/>
    <property type="match status" value="1"/>
</dbReference>
<dbReference type="GO" id="GO:0003677">
    <property type="term" value="F:DNA binding"/>
    <property type="evidence" value="ECO:0007669"/>
    <property type="project" value="UniProtKB-KW"/>
</dbReference>
<evidence type="ECO:0000313" key="2">
    <source>
        <dbReference type="EMBL" id="PRT71906.1"/>
    </source>
</evidence>
<reference evidence="2 3" key="1">
    <citation type="journal article" date="1993" name="J. Dent. Res.">
        <title>The isolation and characterization of milleri group streptococci from dental periapical abscesses.</title>
        <authorList>
            <person name="Fisher L.E."/>
            <person name="Russell R.R."/>
        </authorList>
    </citation>
    <scope>NUCLEOTIDE SEQUENCE [LARGE SCALE GENOMIC DNA]</scope>
    <source>
        <strain evidence="2 3">OUP21</strain>
    </source>
</reference>
<dbReference type="PANTHER" id="PTHR34547">
    <property type="entry name" value="YACP-LIKE NYN DOMAIN PROTEIN"/>
    <property type="match status" value="1"/>
</dbReference>
<dbReference type="PANTHER" id="PTHR34547:SF1">
    <property type="entry name" value="YACP-LIKE NYN DOMAIN PROTEIN"/>
    <property type="match status" value="1"/>
</dbReference>
<protein>
    <submittedName>
        <fullName evidence="2">DNA-binding protein</fullName>
    </submittedName>
</protein>
<dbReference type="EMBL" id="PVSZ01000005">
    <property type="protein sequence ID" value="PRT71906.1"/>
    <property type="molecule type" value="Genomic_DNA"/>
</dbReference>
<dbReference type="Proteomes" id="UP000238573">
    <property type="component" value="Unassembled WGS sequence"/>
</dbReference>
<comment type="caution">
    <text evidence="2">The sequence shown here is derived from an EMBL/GenBank/DDBJ whole genome shotgun (WGS) entry which is preliminary data.</text>
</comment>
<dbReference type="RefSeq" id="WP_106383985.1">
    <property type="nucleotide sequence ID" value="NZ_JBDMCS010000002.1"/>
</dbReference>
<dbReference type="InterPro" id="IPR010298">
    <property type="entry name" value="YacP-like"/>
</dbReference>